<organism evidence="2 3">
    <name type="scientific">Paenibacillus bovis</name>
    <dbReference type="NCBI Taxonomy" id="1616788"/>
    <lineage>
        <taxon>Bacteria</taxon>
        <taxon>Bacillati</taxon>
        <taxon>Bacillota</taxon>
        <taxon>Bacilli</taxon>
        <taxon>Bacillales</taxon>
        <taxon>Paenibacillaceae</taxon>
        <taxon>Paenibacillus</taxon>
    </lineage>
</organism>
<reference evidence="3" key="1">
    <citation type="submission" date="2015-10" db="EMBL/GenBank/DDBJ databases">
        <title>Genome of Paenibacillus bovis sp. nov.</title>
        <authorList>
            <person name="Wu Z."/>
            <person name="Gao C."/>
            <person name="Liu Z."/>
            <person name="Zheng H."/>
        </authorList>
    </citation>
    <scope>NUCLEOTIDE SEQUENCE [LARGE SCALE GENOMIC DNA]</scope>
    <source>
        <strain evidence="3">BD3526</strain>
    </source>
</reference>
<dbReference type="KEGG" id="pbv:AR543_19145"/>
<name>A0A172ZNH6_9BACL</name>
<dbReference type="InterPro" id="IPR051783">
    <property type="entry name" value="NAD(P)-dependent_oxidoreduct"/>
</dbReference>
<evidence type="ECO:0000313" key="3">
    <source>
        <dbReference type="Proteomes" id="UP000078148"/>
    </source>
</evidence>
<dbReference type="Pfam" id="PF01370">
    <property type="entry name" value="Epimerase"/>
    <property type="match status" value="1"/>
</dbReference>
<dbReference type="SUPFAM" id="SSF51735">
    <property type="entry name" value="NAD(P)-binding Rossmann-fold domains"/>
    <property type="match status" value="1"/>
</dbReference>
<dbReference type="PANTHER" id="PTHR48079">
    <property type="entry name" value="PROTEIN YEEZ"/>
    <property type="match status" value="1"/>
</dbReference>
<dbReference type="InterPro" id="IPR036291">
    <property type="entry name" value="NAD(P)-bd_dom_sf"/>
</dbReference>
<accession>A0A172ZNH6</accession>
<proteinExistence type="predicted"/>
<gene>
    <name evidence="2" type="ORF">AR543_19145</name>
</gene>
<sequence>MHQAVVLGATGGTGKAIVMELLKRGTTVIAFGRSQSKLEQLSAELHHPVHLHLYTGDVFRTEDVYQAAEGAEVIFHCASVPYHEMESRLLPMGLSVLSAAERLGIRVVAVDGIYPYSPSRDRQPVEENYPKQPITRKGKTKLQFEQLVFDSRWSVMKAMIVRLPDYYGPTANDASYLGSTLQSIAAGQIAFFIGNRKVPREYVYLPDAAVMIVELACRERAYGQNWHIPSAGAINGREFIRMAQQAAGISRPVIAMGRVTLSLIGTFQPVLKEVVEMLYLTRQPLILSGAKYERYIGPIQATPYQTGIEHTIQYLQNKSQNQVLQINP</sequence>
<keyword evidence="3" id="KW-1185">Reference proteome</keyword>
<dbReference type="Proteomes" id="UP000078148">
    <property type="component" value="Chromosome"/>
</dbReference>
<dbReference type="Gene3D" id="3.40.50.720">
    <property type="entry name" value="NAD(P)-binding Rossmann-like Domain"/>
    <property type="match status" value="1"/>
</dbReference>
<reference evidence="2 3" key="2">
    <citation type="journal article" date="2016" name="Int. J. Syst. Evol. Microbiol.">
        <title>Paenibacillus bovis sp. nov., isolated from raw yak (Bos grunniens) milk.</title>
        <authorList>
            <person name="Gao C."/>
            <person name="Han J."/>
            <person name="Liu Z."/>
            <person name="Xu X."/>
            <person name="Hang F."/>
            <person name="Wu Z."/>
        </authorList>
    </citation>
    <scope>NUCLEOTIDE SEQUENCE [LARGE SCALE GENOMIC DNA]</scope>
    <source>
        <strain evidence="2 3">BD3526</strain>
    </source>
</reference>
<dbReference type="AlphaFoldDB" id="A0A172ZNH6"/>
<dbReference type="GO" id="GO:0005737">
    <property type="term" value="C:cytoplasm"/>
    <property type="evidence" value="ECO:0007669"/>
    <property type="project" value="TreeGrafter"/>
</dbReference>
<dbReference type="EMBL" id="CP013023">
    <property type="protein sequence ID" value="ANF98907.1"/>
    <property type="molecule type" value="Genomic_DNA"/>
</dbReference>
<evidence type="ECO:0000259" key="1">
    <source>
        <dbReference type="Pfam" id="PF01370"/>
    </source>
</evidence>
<dbReference type="InterPro" id="IPR001509">
    <property type="entry name" value="Epimerase_deHydtase"/>
</dbReference>
<dbReference type="GO" id="GO:0004029">
    <property type="term" value="F:aldehyde dehydrogenase (NAD+) activity"/>
    <property type="evidence" value="ECO:0007669"/>
    <property type="project" value="TreeGrafter"/>
</dbReference>
<evidence type="ECO:0000313" key="2">
    <source>
        <dbReference type="EMBL" id="ANF98907.1"/>
    </source>
</evidence>
<protein>
    <submittedName>
        <fullName evidence="2">Epimerase</fullName>
    </submittedName>
</protein>
<dbReference type="PANTHER" id="PTHR48079:SF6">
    <property type="entry name" value="NAD(P)-BINDING DOMAIN-CONTAINING PROTEIN-RELATED"/>
    <property type="match status" value="1"/>
</dbReference>
<dbReference type="STRING" id="1616788.AR543_19145"/>
<dbReference type="RefSeq" id="WP_060536849.1">
    <property type="nucleotide sequence ID" value="NZ_CP013023.1"/>
</dbReference>
<feature type="domain" description="NAD-dependent epimerase/dehydratase" evidence="1">
    <location>
        <begin position="5"/>
        <end position="216"/>
    </location>
</feature>